<feature type="compositionally biased region" description="Low complexity" evidence="8">
    <location>
        <begin position="194"/>
        <end position="218"/>
    </location>
</feature>
<dbReference type="GO" id="GO:0005634">
    <property type="term" value="C:nucleus"/>
    <property type="evidence" value="ECO:0007669"/>
    <property type="project" value="TreeGrafter"/>
</dbReference>
<gene>
    <name evidence="10" type="primary">SPOSA6832_01119</name>
</gene>
<keyword evidence="3" id="KW-0597">Phosphoprotein</keyword>
<dbReference type="InterPro" id="IPR018488">
    <property type="entry name" value="cNMP-bd_CS"/>
</dbReference>
<dbReference type="Gene3D" id="1.20.890.10">
    <property type="entry name" value="cAMP-dependent protein kinase regulatory subunit, dimerization-anchoring domain"/>
    <property type="match status" value="1"/>
</dbReference>
<feature type="compositionally biased region" description="Low complexity" evidence="8">
    <location>
        <begin position="131"/>
        <end position="145"/>
    </location>
</feature>
<feature type="domain" description="Cyclic nucleotide-binding" evidence="9">
    <location>
        <begin position="475"/>
        <end position="594"/>
    </location>
</feature>
<feature type="compositionally biased region" description="Polar residues" evidence="8">
    <location>
        <begin position="153"/>
        <end position="163"/>
    </location>
</feature>
<dbReference type="GO" id="GO:0005829">
    <property type="term" value="C:cytosol"/>
    <property type="evidence" value="ECO:0007669"/>
    <property type="project" value="TreeGrafter"/>
</dbReference>
<comment type="similarity">
    <text evidence="1">Belongs to the cAMP-dependent kinase regulatory chain family.</text>
</comment>
<evidence type="ECO:0000256" key="6">
    <source>
        <dbReference type="ARBA" id="ARBA00022741"/>
    </source>
</evidence>
<dbReference type="SMART" id="SM00100">
    <property type="entry name" value="cNMP"/>
    <property type="match status" value="2"/>
</dbReference>
<keyword evidence="4" id="KW-0116">cAMP-binding</keyword>
<dbReference type="InterPro" id="IPR018490">
    <property type="entry name" value="cNMP-bd_dom_sf"/>
</dbReference>
<dbReference type="GO" id="GO:0005952">
    <property type="term" value="C:cAMP-dependent protein kinase complex"/>
    <property type="evidence" value="ECO:0007669"/>
    <property type="project" value="InterPro"/>
</dbReference>
<dbReference type="GO" id="GO:0034236">
    <property type="term" value="F:protein kinase A catalytic subunit binding"/>
    <property type="evidence" value="ECO:0007669"/>
    <property type="project" value="TreeGrafter"/>
</dbReference>
<dbReference type="FunFam" id="2.60.120.10:FF:000006">
    <property type="entry name" value="cAMP-dependent protein kinase type I-alpha regulatory subunit"/>
    <property type="match status" value="1"/>
</dbReference>
<dbReference type="PANTHER" id="PTHR11635">
    <property type="entry name" value="CAMP-DEPENDENT PROTEIN KINASE REGULATORY CHAIN"/>
    <property type="match status" value="1"/>
</dbReference>
<evidence type="ECO:0000256" key="3">
    <source>
        <dbReference type="ARBA" id="ARBA00022553"/>
    </source>
</evidence>
<dbReference type="Pfam" id="PF00027">
    <property type="entry name" value="cNMP_binding"/>
    <property type="match status" value="2"/>
</dbReference>
<feature type="compositionally biased region" description="Basic and acidic residues" evidence="8">
    <location>
        <begin position="621"/>
        <end position="638"/>
    </location>
</feature>
<dbReference type="SUPFAM" id="SSF51206">
    <property type="entry name" value="cAMP-binding domain-like"/>
    <property type="match status" value="2"/>
</dbReference>
<evidence type="ECO:0000256" key="4">
    <source>
        <dbReference type="ARBA" id="ARBA00022566"/>
    </source>
</evidence>
<evidence type="ECO:0000259" key="9">
    <source>
        <dbReference type="PROSITE" id="PS50042"/>
    </source>
</evidence>
<evidence type="ECO:0000313" key="11">
    <source>
        <dbReference type="Proteomes" id="UP000243876"/>
    </source>
</evidence>
<dbReference type="PRINTS" id="PR00103">
    <property type="entry name" value="CAMPKINASE"/>
</dbReference>
<keyword evidence="7" id="KW-0114">cAMP</keyword>
<evidence type="ECO:0000256" key="1">
    <source>
        <dbReference type="ARBA" id="ARBA00005753"/>
    </source>
</evidence>
<dbReference type="InterPro" id="IPR003117">
    <property type="entry name" value="cAMP_dep_PK_reg_su_I/II_a/b"/>
</dbReference>
<reference evidence="11" key="1">
    <citation type="submission" date="2015-02" db="EMBL/GenBank/DDBJ databases">
        <authorList>
            <person name="Gon?alves P."/>
        </authorList>
    </citation>
    <scope>NUCLEOTIDE SEQUENCE [LARGE SCALE GENOMIC DNA]</scope>
</reference>
<dbReference type="EMBL" id="CENE01000003">
    <property type="protein sequence ID" value="CEQ39586.1"/>
    <property type="molecule type" value="Genomic_DNA"/>
</dbReference>
<dbReference type="Gene3D" id="2.60.120.10">
    <property type="entry name" value="Jelly Rolls"/>
    <property type="match status" value="2"/>
</dbReference>
<dbReference type="Pfam" id="PF02197">
    <property type="entry name" value="RIIa"/>
    <property type="match status" value="1"/>
</dbReference>
<feature type="region of interest" description="Disordered" evidence="8">
    <location>
        <begin position="109"/>
        <end position="283"/>
    </location>
</feature>
<dbReference type="SMART" id="SM00394">
    <property type="entry name" value="RIIa"/>
    <property type="match status" value="1"/>
</dbReference>
<dbReference type="InterPro" id="IPR000595">
    <property type="entry name" value="cNMP-bd_dom"/>
</dbReference>
<keyword evidence="11" id="KW-1185">Reference proteome</keyword>
<dbReference type="InterPro" id="IPR050503">
    <property type="entry name" value="cAMP-dep_PK_reg_su-like"/>
</dbReference>
<dbReference type="GO" id="GO:0030552">
    <property type="term" value="F:cAMP binding"/>
    <property type="evidence" value="ECO:0007669"/>
    <property type="project" value="UniProtKB-KW"/>
</dbReference>
<keyword evidence="6" id="KW-0547">Nucleotide-binding</keyword>
<proteinExistence type="inferred from homology"/>
<dbReference type="FunFam" id="2.60.120.10:FF:000039">
    <property type="entry name" value="cAMP-dependent protein kinase regulatory subunit"/>
    <property type="match status" value="1"/>
</dbReference>
<dbReference type="InterPro" id="IPR014710">
    <property type="entry name" value="RmlC-like_jellyroll"/>
</dbReference>
<accession>A0A0D6EI41</accession>
<dbReference type="GO" id="GO:0033554">
    <property type="term" value="P:cellular response to stress"/>
    <property type="evidence" value="ECO:0007669"/>
    <property type="project" value="UniProtKB-ARBA"/>
</dbReference>
<dbReference type="Proteomes" id="UP000243876">
    <property type="component" value="Unassembled WGS sequence"/>
</dbReference>
<feature type="non-terminal residue" evidence="10">
    <location>
        <position position="1"/>
    </location>
</feature>
<feature type="region of interest" description="Disordered" evidence="8">
    <location>
        <begin position="604"/>
        <end position="638"/>
    </location>
</feature>
<sequence length="638" mass="67485">MQPIKPPLPVPPAPRAPLPAPGQLHTPSTCPSRADFAGATVLELQPSGTSPVSASLSIQSNAFLMSFPSSYSAILSELNREVLRAQPTDPLQFCANWFASRLEQERNAFRSGVSSGSLGPIDDSTMRETTPPHSASPAGSSASKQSKPRLSGTPFNQPYSFGVSQGGPRALVADDKPSPYSEHPPNAEPGSPFSRVASASSNIPSSFPSSQPAAPLSFTGPLRLGKSGATTPPGSASPKGAAAPESRHTRHVSNDSGSDVEDPRDDPNYHPSKAGSPFGPNGVGAEGGIAAAYNLGRRTSVSAESLDPSANISLPKTVIPKTPSQRARIETSIANNLLFRNLDEDQHHDVLNAMKEVTVQAGTEVIVQGAVGDFFYVVEEGAFEVWVRGPPTHTYAGPGQSITQPGEEKKVAQYGPGGSFGELALMYNAPRAATVVAMSRATLWALDRVTFRTILVEHTSRKRRMYETFLSEVPILQTLNAKERAKIADALEEKMYEEGEAVVVEGEVGKNFYIIESGRAEVTKRRKSAQGGFDEEVLGTLGKGDYFGELALINSAPRAATVRAVSGQGRLRVATLGEKAFTRLLGPIIDILARKAERSYGPGAAVNASLGEANGRGGPGGERRESFVPGEERRGDGL</sequence>
<evidence type="ECO:0000313" key="10">
    <source>
        <dbReference type="EMBL" id="CEQ39586.1"/>
    </source>
</evidence>
<evidence type="ECO:0000256" key="7">
    <source>
        <dbReference type="ARBA" id="ARBA00023149"/>
    </source>
</evidence>
<dbReference type="PROSITE" id="PS00888">
    <property type="entry name" value="CNMP_BINDING_1"/>
    <property type="match status" value="2"/>
</dbReference>
<dbReference type="PROSITE" id="PS50042">
    <property type="entry name" value="CNMP_BINDING_3"/>
    <property type="match status" value="2"/>
</dbReference>
<evidence type="ECO:0000256" key="2">
    <source>
        <dbReference type="ARBA" id="ARBA00020355"/>
    </source>
</evidence>
<dbReference type="SUPFAM" id="SSF47391">
    <property type="entry name" value="Dimerization-anchoring domain of cAMP-dependent PK regulatory subunit"/>
    <property type="match status" value="1"/>
</dbReference>
<keyword evidence="5" id="KW-0677">Repeat</keyword>
<feature type="domain" description="Cyclic nucleotide-binding" evidence="9">
    <location>
        <begin position="338"/>
        <end position="472"/>
    </location>
</feature>
<feature type="region of interest" description="Disordered" evidence="8">
    <location>
        <begin position="1"/>
        <end position="27"/>
    </location>
</feature>
<organism evidence="10 11">
    <name type="scientific">Sporidiobolus salmonicolor</name>
    <name type="common">Yeast-like fungus</name>
    <name type="synonym">Sporobolomyces salmonicolor</name>
    <dbReference type="NCBI Taxonomy" id="5005"/>
    <lineage>
        <taxon>Eukaryota</taxon>
        <taxon>Fungi</taxon>
        <taxon>Dikarya</taxon>
        <taxon>Basidiomycota</taxon>
        <taxon>Pucciniomycotina</taxon>
        <taxon>Microbotryomycetes</taxon>
        <taxon>Sporidiobolales</taxon>
        <taxon>Sporidiobolaceae</taxon>
        <taxon>Sporobolomyces</taxon>
    </lineage>
</organism>
<feature type="compositionally biased region" description="Low complexity" evidence="8">
    <location>
        <begin position="232"/>
        <end position="244"/>
    </location>
</feature>
<dbReference type="PROSITE" id="PS00889">
    <property type="entry name" value="CNMP_BINDING_2"/>
    <property type="match status" value="2"/>
</dbReference>
<dbReference type="CDD" id="cd12098">
    <property type="entry name" value="DD_R_ScPKA-like"/>
    <property type="match status" value="1"/>
</dbReference>
<dbReference type="GO" id="GO:0004862">
    <property type="term" value="F:cAMP-dependent protein kinase inhibitor activity"/>
    <property type="evidence" value="ECO:0007669"/>
    <property type="project" value="TreeGrafter"/>
</dbReference>
<dbReference type="AlphaFoldDB" id="A0A0D6EI41"/>
<feature type="compositionally biased region" description="Pro residues" evidence="8">
    <location>
        <begin position="1"/>
        <end position="20"/>
    </location>
</feature>
<evidence type="ECO:0000256" key="8">
    <source>
        <dbReference type="SAM" id="MobiDB-lite"/>
    </source>
</evidence>
<protein>
    <recommendedName>
        <fullName evidence="2">cAMP-dependent protein kinase regulatory subunit</fullName>
    </recommendedName>
</protein>
<dbReference type="CDD" id="cd00038">
    <property type="entry name" value="CAP_ED"/>
    <property type="match status" value="2"/>
</dbReference>
<name>A0A0D6EI41_SPOSA</name>
<dbReference type="PANTHER" id="PTHR11635:SF152">
    <property type="entry name" value="CAMP-DEPENDENT PROTEIN KINASE TYPE I REGULATORY SUBUNIT-RELATED"/>
    <property type="match status" value="1"/>
</dbReference>
<dbReference type="OrthoDB" id="417078at2759"/>
<evidence type="ECO:0000256" key="5">
    <source>
        <dbReference type="ARBA" id="ARBA00022737"/>
    </source>
</evidence>